<proteinExistence type="predicted"/>
<gene>
    <name evidence="5" type="primary">ccpA_1</name>
    <name evidence="5" type="ORF">NCTC11429_00357</name>
</gene>
<dbReference type="InterPro" id="IPR000843">
    <property type="entry name" value="HTH_LacI"/>
</dbReference>
<evidence type="ECO:0000259" key="4">
    <source>
        <dbReference type="PROSITE" id="PS50932"/>
    </source>
</evidence>
<dbReference type="InterPro" id="IPR001761">
    <property type="entry name" value="Peripla_BP/Lac1_sug-bd_dom"/>
</dbReference>
<dbReference type="Gene3D" id="3.40.50.2300">
    <property type="match status" value="2"/>
</dbReference>
<evidence type="ECO:0000256" key="3">
    <source>
        <dbReference type="ARBA" id="ARBA00023163"/>
    </source>
</evidence>
<feature type="domain" description="HTH lacI-type" evidence="4">
    <location>
        <begin position="5"/>
        <end position="59"/>
    </location>
</feature>
<dbReference type="PANTHER" id="PTHR30146">
    <property type="entry name" value="LACI-RELATED TRANSCRIPTIONAL REPRESSOR"/>
    <property type="match status" value="1"/>
</dbReference>
<dbReference type="GeneID" id="78461174"/>
<dbReference type="Gene3D" id="1.10.260.40">
    <property type="entry name" value="lambda repressor-like DNA-binding domains"/>
    <property type="match status" value="1"/>
</dbReference>
<reference evidence="5 6" key="1">
    <citation type="submission" date="2019-05" db="EMBL/GenBank/DDBJ databases">
        <authorList>
            <consortium name="Pathogen Informatics"/>
        </authorList>
    </citation>
    <scope>NUCLEOTIDE SEQUENCE [LARGE SCALE GENOMIC DNA]</scope>
    <source>
        <strain evidence="5 6">NCTC11429</strain>
    </source>
</reference>
<protein>
    <submittedName>
        <fullName evidence="5">Catabolite control protein</fullName>
    </submittedName>
</protein>
<dbReference type="SUPFAM" id="SSF53822">
    <property type="entry name" value="Periplasmic binding protein-like I"/>
    <property type="match status" value="1"/>
</dbReference>
<organism evidence="5 6">
    <name type="scientific">Sphingobacterium thalpophilum</name>
    <dbReference type="NCBI Taxonomy" id="259"/>
    <lineage>
        <taxon>Bacteria</taxon>
        <taxon>Pseudomonadati</taxon>
        <taxon>Bacteroidota</taxon>
        <taxon>Sphingobacteriia</taxon>
        <taxon>Sphingobacteriales</taxon>
        <taxon>Sphingobacteriaceae</taxon>
        <taxon>Sphingobacterium</taxon>
    </lineage>
</organism>
<dbReference type="AlphaFoldDB" id="A0A4U9U847"/>
<dbReference type="EMBL" id="LR590484">
    <property type="protein sequence ID" value="VTR29130.1"/>
    <property type="molecule type" value="Genomic_DNA"/>
</dbReference>
<evidence type="ECO:0000313" key="6">
    <source>
        <dbReference type="Proteomes" id="UP000308196"/>
    </source>
</evidence>
<evidence type="ECO:0000256" key="2">
    <source>
        <dbReference type="ARBA" id="ARBA00023125"/>
    </source>
</evidence>
<dbReference type="CDD" id="cd01392">
    <property type="entry name" value="HTH_LacI"/>
    <property type="match status" value="1"/>
</dbReference>
<sequence length="341" mass="37655">MNKKTTIYDIARELGITVSTVSRALNNVPTISEATRQLVLKKAKELNYSVNKIASSLSSGKSNTIGVIVPTMQIHFFAEAVHSIEKELKKHRYSLLLYQSNESYADEVNGVKTLLEAQVDGIIASLSLETQQTAHFQEVIRQGKCLIIFDRTHQDIQAPVVKLDDFEAGYLATRHLIDQGYRNIGFITTNKEITIFKDRVRGFEAALQDAGIPRHESLIVRGNLSIEAGIKGTGQLLQSPIKPDAIIGGDDFTAVGIMQALKAQQINIPATGVIGFANQRFSSFITPTLSSIDQQANKMGEECAKLFLKMVKQKDPYAAIEQVVLNPILVKRESTARNQQS</sequence>
<dbReference type="Pfam" id="PF00356">
    <property type="entry name" value="LacI"/>
    <property type="match status" value="1"/>
</dbReference>
<evidence type="ECO:0000313" key="5">
    <source>
        <dbReference type="EMBL" id="VTR29130.1"/>
    </source>
</evidence>
<dbReference type="Pfam" id="PF00532">
    <property type="entry name" value="Peripla_BP_1"/>
    <property type="match status" value="1"/>
</dbReference>
<dbReference type="GO" id="GO:0003700">
    <property type="term" value="F:DNA-binding transcription factor activity"/>
    <property type="evidence" value="ECO:0007669"/>
    <property type="project" value="TreeGrafter"/>
</dbReference>
<keyword evidence="2" id="KW-0238">DNA-binding</keyword>
<dbReference type="InterPro" id="IPR028082">
    <property type="entry name" value="Peripla_BP_I"/>
</dbReference>
<dbReference type="SUPFAM" id="SSF47413">
    <property type="entry name" value="lambda repressor-like DNA-binding domains"/>
    <property type="match status" value="1"/>
</dbReference>
<dbReference type="STRING" id="1123265.GCA_000686625_03251"/>
<dbReference type="PROSITE" id="PS50932">
    <property type="entry name" value="HTH_LACI_2"/>
    <property type="match status" value="1"/>
</dbReference>
<dbReference type="PANTHER" id="PTHR30146:SF109">
    <property type="entry name" value="HTH-TYPE TRANSCRIPTIONAL REGULATOR GALS"/>
    <property type="match status" value="1"/>
</dbReference>
<dbReference type="CDD" id="cd06267">
    <property type="entry name" value="PBP1_LacI_sugar_binding-like"/>
    <property type="match status" value="1"/>
</dbReference>
<dbReference type="InterPro" id="IPR010982">
    <property type="entry name" value="Lambda_DNA-bd_dom_sf"/>
</dbReference>
<dbReference type="SMART" id="SM00354">
    <property type="entry name" value="HTH_LACI"/>
    <property type="match status" value="1"/>
</dbReference>
<evidence type="ECO:0000256" key="1">
    <source>
        <dbReference type="ARBA" id="ARBA00023015"/>
    </source>
</evidence>
<keyword evidence="3" id="KW-0804">Transcription</keyword>
<dbReference type="KEGG" id="stha:NCTC11429_00357"/>
<keyword evidence="1" id="KW-0805">Transcription regulation</keyword>
<dbReference type="GO" id="GO:0000976">
    <property type="term" value="F:transcription cis-regulatory region binding"/>
    <property type="evidence" value="ECO:0007669"/>
    <property type="project" value="TreeGrafter"/>
</dbReference>
<dbReference type="RefSeq" id="WP_028070033.1">
    <property type="nucleotide sequence ID" value="NZ_JALHSB010000011.1"/>
</dbReference>
<dbReference type="Proteomes" id="UP000308196">
    <property type="component" value="Chromosome"/>
</dbReference>
<name>A0A4U9U847_9SPHI</name>
<accession>A0A4U9U847</accession>